<sequence>MLYLSIKSSILAGIFVLVLCLFLFATSIYGLVSGKVKLAKLQNRIEVAAVLVGSILLALSISLFILMNTILEYALEEEGVESKDKSRLIASTFFHVPTQRNLEKEMKNGITYLYPSGAKDTVEQFDTLLQEKKSSFDALFGNETMEPLMIEIYNDVSTLRNSPLSSDADGYYNSFNQSIHVVKIDSHLIGDWEPYLYKQLFEEELIYNEKTQDELRQKLAKDFSEQF</sequence>
<dbReference type="Proteomes" id="UP000318937">
    <property type="component" value="Unassembled WGS sequence"/>
</dbReference>
<protein>
    <submittedName>
        <fullName evidence="2">Uncharacterized protein</fullName>
    </submittedName>
</protein>
<reference evidence="2 3" key="1">
    <citation type="submission" date="2019-05" db="EMBL/GenBank/DDBJ databases">
        <title>Psychrobacillus vulpis sp. nov., a new species isolated from feces of a red fox that inhabits in The Tablas de Daimiel Natural Park, Albacete, Spain.</title>
        <authorList>
            <person name="Rodriguez M."/>
            <person name="Reina J.C."/>
            <person name="Bejar V."/>
            <person name="Llamas I."/>
        </authorList>
    </citation>
    <scope>NUCLEOTIDE SEQUENCE [LARGE SCALE GENOMIC DNA]</scope>
    <source>
        <strain evidence="2 3">NHI-2</strain>
    </source>
</reference>
<gene>
    <name evidence="2" type="ORF">FG383_08700</name>
</gene>
<keyword evidence="3" id="KW-1185">Reference proteome</keyword>
<keyword evidence="1" id="KW-0812">Transmembrane</keyword>
<keyword evidence="1" id="KW-0472">Membrane</keyword>
<keyword evidence="1" id="KW-1133">Transmembrane helix</keyword>
<accession>A0A544TDV7</accession>
<evidence type="ECO:0000256" key="1">
    <source>
        <dbReference type="SAM" id="Phobius"/>
    </source>
</evidence>
<name>A0A544TDV7_9BACI</name>
<dbReference type="RefSeq" id="WP_142606922.1">
    <property type="nucleotide sequence ID" value="NZ_VDGG01000014.1"/>
</dbReference>
<feature type="transmembrane region" description="Helical" evidence="1">
    <location>
        <begin position="44"/>
        <end position="67"/>
    </location>
</feature>
<comment type="caution">
    <text evidence="2">The sequence shown here is derived from an EMBL/GenBank/DDBJ whole genome shotgun (WGS) entry which is preliminary data.</text>
</comment>
<proteinExistence type="predicted"/>
<dbReference type="EMBL" id="VDGG01000014">
    <property type="protein sequence ID" value="TQR15652.1"/>
    <property type="molecule type" value="Genomic_DNA"/>
</dbReference>
<dbReference type="OrthoDB" id="43895at2"/>
<organism evidence="2 3">
    <name type="scientific">Psychrobacillus soli</name>
    <dbReference type="NCBI Taxonomy" id="1543965"/>
    <lineage>
        <taxon>Bacteria</taxon>
        <taxon>Bacillati</taxon>
        <taxon>Bacillota</taxon>
        <taxon>Bacilli</taxon>
        <taxon>Bacillales</taxon>
        <taxon>Bacillaceae</taxon>
        <taxon>Psychrobacillus</taxon>
    </lineage>
</organism>
<evidence type="ECO:0000313" key="2">
    <source>
        <dbReference type="EMBL" id="TQR15652.1"/>
    </source>
</evidence>
<dbReference type="AlphaFoldDB" id="A0A544TDV7"/>
<feature type="transmembrane region" description="Helical" evidence="1">
    <location>
        <begin position="12"/>
        <end position="32"/>
    </location>
</feature>
<evidence type="ECO:0000313" key="3">
    <source>
        <dbReference type="Proteomes" id="UP000318937"/>
    </source>
</evidence>